<evidence type="ECO:0000313" key="4">
    <source>
        <dbReference type="Proteomes" id="UP000662572"/>
    </source>
</evidence>
<keyword evidence="1" id="KW-1133">Transmembrane helix</keyword>
<feature type="domain" description="Heparan-alpha-glucosaminide N-acetyltransferase catalytic" evidence="2">
    <location>
        <begin position="9"/>
        <end position="160"/>
    </location>
</feature>
<feature type="transmembrane region" description="Helical" evidence="1">
    <location>
        <begin position="53"/>
        <end position="75"/>
    </location>
</feature>
<evidence type="ECO:0000256" key="1">
    <source>
        <dbReference type="SAM" id="Phobius"/>
    </source>
</evidence>
<dbReference type="InterPro" id="IPR012429">
    <property type="entry name" value="HGSNAT_cat"/>
</dbReference>
<evidence type="ECO:0000259" key="2">
    <source>
        <dbReference type="Pfam" id="PF07786"/>
    </source>
</evidence>
<dbReference type="AlphaFoldDB" id="A0A918UUZ6"/>
<feature type="transmembrane region" description="Helical" evidence="1">
    <location>
        <begin position="239"/>
        <end position="260"/>
    </location>
</feature>
<feature type="transmembrane region" description="Helical" evidence="1">
    <location>
        <begin position="15"/>
        <end position="33"/>
    </location>
</feature>
<dbReference type="PANTHER" id="PTHR31061:SF24">
    <property type="entry name" value="LD22376P"/>
    <property type="match status" value="1"/>
</dbReference>
<keyword evidence="1" id="KW-0812">Transmembrane</keyword>
<dbReference type="RefSeq" id="WP_189486610.1">
    <property type="nucleotide sequence ID" value="NZ_BMZB01000003.1"/>
</dbReference>
<dbReference type="EMBL" id="BMZB01000003">
    <property type="protein sequence ID" value="GGZ35996.1"/>
    <property type="molecule type" value="Genomic_DNA"/>
</dbReference>
<feature type="transmembrane region" description="Helical" evidence="1">
    <location>
        <begin position="96"/>
        <end position="114"/>
    </location>
</feature>
<gene>
    <name evidence="3" type="ORF">GCM10011273_22790</name>
</gene>
<feature type="transmembrane region" description="Helical" evidence="1">
    <location>
        <begin position="149"/>
        <end position="168"/>
    </location>
</feature>
<dbReference type="Pfam" id="PF07786">
    <property type="entry name" value="HGSNAT_cat"/>
    <property type="match status" value="1"/>
</dbReference>
<organism evidence="3 4">
    <name type="scientific">Asticcacaulis endophyticus</name>
    <dbReference type="NCBI Taxonomy" id="1395890"/>
    <lineage>
        <taxon>Bacteria</taxon>
        <taxon>Pseudomonadati</taxon>
        <taxon>Pseudomonadota</taxon>
        <taxon>Alphaproteobacteria</taxon>
        <taxon>Caulobacterales</taxon>
        <taxon>Caulobacteraceae</taxon>
        <taxon>Asticcacaulis</taxon>
    </lineage>
</organism>
<dbReference type="Proteomes" id="UP000662572">
    <property type="component" value="Unassembled WGS sequence"/>
</dbReference>
<dbReference type="PANTHER" id="PTHR31061">
    <property type="entry name" value="LD22376P"/>
    <property type="match status" value="1"/>
</dbReference>
<accession>A0A918UUZ6</accession>
<feature type="transmembrane region" description="Helical" evidence="1">
    <location>
        <begin position="266"/>
        <end position="290"/>
    </location>
</feature>
<feature type="transmembrane region" description="Helical" evidence="1">
    <location>
        <begin position="210"/>
        <end position="232"/>
    </location>
</feature>
<feature type="transmembrane region" description="Helical" evidence="1">
    <location>
        <begin position="347"/>
        <end position="368"/>
    </location>
</feature>
<comment type="caution">
    <text evidence="3">The sequence shown here is derived from an EMBL/GenBank/DDBJ whole genome shotgun (WGS) entry which is preliminary data.</text>
</comment>
<feature type="transmembrane region" description="Helical" evidence="1">
    <location>
        <begin position="302"/>
        <end position="320"/>
    </location>
</feature>
<reference evidence="3" key="2">
    <citation type="submission" date="2020-09" db="EMBL/GenBank/DDBJ databases">
        <authorList>
            <person name="Sun Q."/>
            <person name="Kim S."/>
        </authorList>
    </citation>
    <scope>NUCLEOTIDE SEQUENCE</scope>
    <source>
        <strain evidence="3">KCTC 32296</strain>
    </source>
</reference>
<feature type="transmembrane region" description="Helical" evidence="1">
    <location>
        <begin position="120"/>
        <end position="142"/>
    </location>
</feature>
<proteinExistence type="predicted"/>
<sequence>MTDTAKPPRLISLDVLRGLTVMGMILVNATAGMKYGQNAEVYPLLLHAHWDGLMIADVVFPAFLMMVGVSIPMALDRARQLSGLNRDQALKIFWRTFRLFLIGFILANLWWFSALSETTWRFWGVLQRIGLVYGGCAVLFFLCGPKVRIGITVAILALYWPLSLAPALDGLPNDIWQRGHNFVASVDRIMFGAGNHNYVKGPEGYDPEGLLGTLPALAHGLIGVAIGEYLLGRKGKNSALPLLGTGVAMLAVGIGWAFVFPVIKDIWSSTFVLVTCGITTICLAGLHAALDTGAKPNAAGTALVNIPLAFGINAIAAYVLHDLAAGMVGWQLTLLPYHAAKPLIGEAAAALIPVILFIAFIWLCMDYLRRKKWIIKV</sequence>
<keyword evidence="1" id="KW-0472">Membrane</keyword>
<evidence type="ECO:0000313" key="3">
    <source>
        <dbReference type="EMBL" id="GGZ35996.1"/>
    </source>
</evidence>
<keyword evidence="4" id="KW-1185">Reference proteome</keyword>
<name>A0A918UUZ6_9CAUL</name>
<protein>
    <submittedName>
        <fullName evidence="3">Membrane protein</fullName>
    </submittedName>
</protein>
<reference evidence="3" key="1">
    <citation type="journal article" date="2014" name="Int. J. Syst. Evol. Microbiol.">
        <title>Complete genome sequence of Corynebacterium casei LMG S-19264T (=DSM 44701T), isolated from a smear-ripened cheese.</title>
        <authorList>
            <consortium name="US DOE Joint Genome Institute (JGI-PGF)"/>
            <person name="Walter F."/>
            <person name="Albersmeier A."/>
            <person name="Kalinowski J."/>
            <person name="Ruckert C."/>
        </authorList>
    </citation>
    <scope>NUCLEOTIDE SEQUENCE</scope>
    <source>
        <strain evidence="3">KCTC 32296</strain>
    </source>
</reference>